<gene>
    <name evidence="2" type="ORF">Q664_18420</name>
</gene>
<organism evidence="2 3">
    <name type="scientific">Archangium violaceum Cb vi76</name>
    <dbReference type="NCBI Taxonomy" id="1406225"/>
    <lineage>
        <taxon>Bacteria</taxon>
        <taxon>Pseudomonadati</taxon>
        <taxon>Myxococcota</taxon>
        <taxon>Myxococcia</taxon>
        <taxon>Myxococcales</taxon>
        <taxon>Cystobacterineae</taxon>
        <taxon>Archangiaceae</taxon>
        <taxon>Archangium</taxon>
    </lineage>
</organism>
<dbReference type="Gene3D" id="2.60.120.380">
    <property type="match status" value="1"/>
</dbReference>
<dbReference type="RefSeq" id="WP_043396680.1">
    <property type="nucleotide sequence ID" value="NZ_JPMI01000119.1"/>
</dbReference>
<dbReference type="AlphaFoldDB" id="A0A084SU40"/>
<sequence length="756" mass="81369">MHPPARLLPLVLLVLTACSPQGPADLCNSREEALRSRECQLTPGVPLKDRYLSFERDTDWYSVRMPSDVGPRSLLRVTASHAASSTPVSLSVTLLREDGGELAPRRVDAHGEGQPRPVEFLLPFSEPGVRLLLQLGAEPVNPSQPGYDARNPYSLTVEVLENPDANEPNDTADTATPVPLTSQDGIQVGSASGFLATDGDVDRFSFDVPAGKIVYARVTAPSLAPLPPPAYLLSYELLRPDGSVEDEAHVDSPTLVVDLATARRAKEAGRWQVLVRAWNSGTSSEPPLGDLRLRYTVDVKVLDEADPHESPTDNDELARARVVNLEGKHPPVSESFTGRLGSVQDKDWYRVQLPSSTTHTLLHYRLVPLPSGGRFPPLPGRPHRLVRVLSEVAGSSANDCVTKADVCPKGNGYGSDPAVTSLVDGWCGHGTPLCLHSSRDELEAFAHLRNLEGVLPVPPHTTSVGYFFLVQDEGPHQADDHEYRLEVEWLSDPDENSRKGSGTTETPESKMLASDDAGTAFPAPPRGSEYEVHGSISYGLGGLVGHEPSKGQGVRGPRDYDAVPGDVDSFSFILPSSLPVPMDRTWELQWEVADLPDGGIPYGLSLDLTFCDGERPDVESACTAVSTGSAGAPLTLAYSGAPMRAWHSPASGPGELQPLYSLERGEGVTRVTVRPYACSCFEPRFLRGGILEVSVRAVDRMDYGQADYTLRTAYTGYPRTYSTLDGGTASCPRPEGDGVVPGCVFSRQPVPPATSP</sequence>
<evidence type="ECO:0000256" key="1">
    <source>
        <dbReference type="SAM" id="MobiDB-lite"/>
    </source>
</evidence>
<evidence type="ECO:0000313" key="3">
    <source>
        <dbReference type="Proteomes" id="UP000028547"/>
    </source>
</evidence>
<evidence type="ECO:0008006" key="4">
    <source>
        <dbReference type="Google" id="ProtNLM"/>
    </source>
</evidence>
<evidence type="ECO:0000313" key="2">
    <source>
        <dbReference type="EMBL" id="KFA91975.1"/>
    </source>
</evidence>
<dbReference type="EMBL" id="JPMI01000119">
    <property type="protein sequence ID" value="KFA91975.1"/>
    <property type="molecule type" value="Genomic_DNA"/>
</dbReference>
<protein>
    <recommendedName>
        <fullName evidence="4">Lipoprotein</fullName>
    </recommendedName>
</protein>
<dbReference type="Proteomes" id="UP000028547">
    <property type="component" value="Unassembled WGS sequence"/>
</dbReference>
<proteinExistence type="predicted"/>
<comment type="caution">
    <text evidence="2">The sequence shown here is derived from an EMBL/GenBank/DDBJ whole genome shotgun (WGS) entry which is preliminary data.</text>
</comment>
<name>A0A084SU40_9BACT</name>
<feature type="region of interest" description="Disordered" evidence="1">
    <location>
        <begin position="489"/>
        <end position="521"/>
    </location>
</feature>
<accession>A0A084SU40</accession>
<reference evidence="2 3" key="1">
    <citation type="submission" date="2014-07" db="EMBL/GenBank/DDBJ databases">
        <title>Draft Genome Sequence of Gephyronic Acid Producer, Cystobacter violaceus Strain Cb vi76.</title>
        <authorList>
            <person name="Stevens D.C."/>
            <person name="Young J."/>
            <person name="Carmichael R."/>
            <person name="Tan J."/>
            <person name="Taylor R.E."/>
        </authorList>
    </citation>
    <scope>NUCLEOTIDE SEQUENCE [LARGE SCALE GENOMIC DNA]</scope>
    <source>
        <strain evidence="2 3">Cb vi76</strain>
    </source>
</reference>
<dbReference type="PROSITE" id="PS51257">
    <property type="entry name" value="PROKAR_LIPOPROTEIN"/>
    <property type="match status" value="1"/>
</dbReference>